<comment type="caution">
    <text evidence="4">The sequence shown here is derived from an EMBL/GenBank/DDBJ whole genome shotgun (WGS) entry which is preliminary data.</text>
</comment>
<evidence type="ECO:0000313" key="4">
    <source>
        <dbReference type="EMBL" id="KAH7045816.1"/>
    </source>
</evidence>
<evidence type="ECO:0000256" key="3">
    <source>
        <dbReference type="ARBA" id="ARBA00023002"/>
    </source>
</evidence>
<evidence type="ECO:0000256" key="2">
    <source>
        <dbReference type="ARBA" id="ARBA00022857"/>
    </source>
</evidence>
<dbReference type="PANTHER" id="PTHR43618">
    <property type="entry name" value="7-ALPHA-HYDROXYSTEROID DEHYDROGENASE"/>
    <property type="match status" value="1"/>
</dbReference>
<sequence length="271" mass="27646">MAAADLFDFQNIFSLDGKVAVITGSSQGLGLAAASGMLQAGASKVYIISRTAKACEEACEMLNQLPNKRPGARATSTPVDCSTVQGIEHLVAAVGQTTDHIDILLANAGGTQGASIEQTDEESFSNVFFLLQKFLPLLTARASLRFPSRIIVTASVGGIALSNIGDQATNAYAAAKAGAIPLVKHLAVDLGPRHVLSNCIAPGFFVTEGSAPFIYANGGEEALARTCPNGRLGRGEDFAAAAVVLAGRSAAHVNGHCLVVDGGGVAGRIGA</sequence>
<evidence type="ECO:0000313" key="5">
    <source>
        <dbReference type="Proteomes" id="UP000774617"/>
    </source>
</evidence>
<comment type="similarity">
    <text evidence="1">Belongs to the short-chain dehydrogenases/reductases (SDR) family.</text>
</comment>
<organism evidence="4 5">
    <name type="scientific">Macrophomina phaseolina</name>
    <dbReference type="NCBI Taxonomy" id="35725"/>
    <lineage>
        <taxon>Eukaryota</taxon>
        <taxon>Fungi</taxon>
        <taxon>Dikarya</taxon>
        <taxon>Ascomycota</taxon>
        <taxon>Pezizomycotina</taxon>
        <taxon>Dothideomycetes</taxon>
        <taxon>Dothideomycetes incertae sedis</taxon>
        <taxon>Botryosphaeriales</taxon>
        <taxon>Botryosphaeriaceae</taxon>
        <taxon>Macrophomina</taxon>
    </lineage>
</organism>
<dbReference type="InterPro" id="IPR002347">
    <property type="entry name" value="SDR_fam"/>
</dbReference>
<name>A0ABQ8G5R6_9PEZI</name>
<dbReference type="PROSITE" id="PS00061">
    <property type="entry name" value="ADH_SHORT"/>
    <property type="match status" value="1"/>
</dbReference>
<accession>A0ABQ8G5R6</accession>
<reference evidence="4 5" key="1">
    <citation type="journal article" date="2021" name="Nat. Commun.">
        <title>Genetic determinants of endophytism in the Arabidopsis root mycobiome.</title>
        <authorList>
            <person name="Mesny F."/>
            <person name="Miyauchi S."/>
            <person name="Thiergart T."/>
            <person name="Pickel B."/>
            <person name="Atanasova L."/>
            <person name="Karlsson M."/>
            <person name="Huettel B."/>
            <person name="Barry K.W."/>
            <person name="Haridas S."/>
            <person name="Chen C."/>
            <person name="Bauer D."/>
            <person name="Andreopoulos W."/>
            <person name="Pangilinan J."/>
            <person name="LaButti K."/>
            <person name="Riley R."/>
            <person name="Lipzen A."/>
            <person name="Clum A."/>
            <person name="Drula E."/>
            <person name="Henrissat B."/>
            <person name="Kohler A."/>
            <person name="Grigoriev I.V."/>
            <person name="Martin F.M."/>
            <person name="Hacquard S."/>
        </authorList>
    </citation>
    <scope>NUCLEOTIDE SEQUENCE [LARGE SCALE GENOMIC DNA]</scope>
    <source>
        <strain evidence="4 5">MPI-SDFR-AT-0080</strain>
    </source>
</reference>
<dbReference type="Gene3D" id="3.40.50.720">
    <property type="entry name" value="NAD(P)-binding Rossmann-like Domain"/>
    <property type="match status" value="1"/>
</dbReference>
<dbReference type="PRINTS" id="PR00081">
    <property type="entry name" value="GDHRDH"/>
</dbReference>
<dbReference type="Proteomes" id="UP000774617">
    <property type="component" value="Unassembled WGS sequence"/>
</dbReference>
<dbReference type="PANTHER" id="PTHR43618:SF12">
    <property type="entry name" value="OXIDOREDUCTASE, SHORT-CHAIN DEHYDROGENASE_REDUCTASE FAMILY (AFU_ORTHOLOGUE AFUA_1G14540)"/>
    <property type="match status" value="1"/>
</dbReference>
<dbReference type="SUPFAM" id="SSF51735">
    <property type="entry name" value="NAD(P)-binding Rossmann-fold domains"/>
    <property type="match status" value="1"/>
</dbReference>
<proteinExistence type="inferred from homology"/>
<dbReference type="EMBL" id="JAGTJR010000018">
    <property type="protein sequence ID" value="KAH7045816.1"/>
    <property type="molecule type" value="Genomic_DNA"/>
</dbReference>
<gene>
    <name evidence="4" type="ORF">B0J12DRAFT_711737</name>
</gene>
<keyword evidence="3" id="KW-0560">Oxidoreductase</keyword>
<protein>
    <submittedName>
        <fullName evidence="4">Rhamnolipids biosynthesis 3-oxoacyl-reductase</fullName>
    </submittedName>
</protein>
<keyword evidence="5" id="KW-1185">Reference proteome</keyword>
<evidence type="ECO:0000256" key="1">
    <source>
        <dbReference type="ARBA" id="ARBA00006484"/>
    </source>
</evidence>
<dbReference type="Pfam" id="PF13561">
    <property type="entry name" value="adh_short_C2"/>
    <property type="match status" value="1"/>
</dbReference>
<dbReference type="InterPro" id="IPR052178">
    <property type="entry name" value="Sec_Metab_Biosynth_SDR"/>
</dbReference>
<dbReference type="InterPro" id="IPR020904">
    <property type="entry name" value="Sc_DH/Rdtase_CS"/>
</dbReference>
<dbReference type="InterPro" id="IPR036291">
    <property type="entry name" value="NAD(P)-bd_dom_sf"/>
</dbReference>
<keyword evidence="2" id="KW-0521">NADP</keyword>